<dbReference type="Proteomes" id="UP001603857">
    <property type="component" value="Unassembled WGS sequence"/>
</dbReference>
<evidence type="ECO:0000313" key="3">
    <source>
        <dbReference type="Proteomes" id="UP001603857"/>
    </source>
</evidence>
<feature type="region of interest" description="Disordered" evidence="1">
    <location>
        <begin position="97"/>
        <end position="133"/>
    </location>
</feature>
<feature type="compositionally biased region" description="Basic and acidic residues" evidence="1">
    <location>
        <begin position="97"/>
        <end position="132"/>
    </location>
</feature>
<protein>
    <submittedName>
        <fullName evidence="2">Uncharacterized protein</fullName>
    </submittedName>
</protein>
<name>A0ABD1M497_9FABA</name>
<reference evidence="2 3" key="1">
    <citation type="submission" date="2024-08" db="EMBL/GenBank/DDBJ databases">
        <title>Insights into the chromosomal genome structure of Flemingia macrophylla.</title>
        <authorList>
            <person name="Ding Y."/>
            <person name="Zhao Y."/>
            <person name="Bi W."/>
            <person name="Wu M."/>
            <person name="Zhao G."/>
            <person name="Gong Y."/>
            <person name="Li W."/>
            <person name="Zhang P."/>
        </authorList>
    </citation>
    <scope>NUCLEOTIDE SEQUENCE [LARGE SCALE GENOMIC DNA]</scope>
    <source>
        <strain evidence="2">DYQJB</strain>
        <tissue evidence="2">Leaf</tissue>
    </source>
</reference>
<comment type="caution">
    <text evidence="2">The sequence shown here is derived from an EMBL/GenBank/DDBJ whole genome shotgun (WGS) entry which is preliminary data.</text>
</comment>
<keyword evidence="3" id="KW-1185">Reference proteome</keyword>
<evidence type="ECO:0000313" key="2">
    <source>
        <dbReference type="EMBL" id="KAL2330598.1"/>
    </source>
</evidence>
<proteinExistence type="predicted"/>
<gene>
    <name evidence="2" type="ORF">Fmac_018179</name>
</gene>
<organism evidence="2 3">
    <name type="scientific">Flemingia macrophylla</name>
    <dbReference type="NCBI Taxonomy" id="520843"/>
    <lineage>
        <taxon>Eukaryota</taxon>
        <taxon>Viridiplantae</taxon>
        <taxon>Streptophyta</taxon>
        <taxon>Embryophyta</taxon>
        <taxon>Tracheophyta</taxon>
        <taxon>Spermatophyta</taxon>
        <taxon>Magnoliopsida</taxon>
        <taxon>eudicotyledons</taxon>
        <taxon>Gunneridae</taxon>
        <taxon>Pentapetalae</taxon>
        <taxon>rosids</taxon>
        <taxon>fabids</taxon>
        <taxon>Fabales</taxon>
        <taxon>Fabaceae</taxon>
        <taxon>Papilionoideae</taxon>
        <taxon>50 kb inversion clade</taxon>
        <taxon>NPAAA clade</taxon>
        <taxon>indigoferoid/millettioid clade</taxon>
        <taxon>Phaseoleae</taxon>
        <taxon>Flemingia</taxon>
    </lineage>
</organism>
<evidence type="ECO:0000256" key="1">
    <source>
        <dbReference type="SAM" id="MobiDB-lite"/>
    </source>
</evidence>
<accession>A0ABD1M497</accession>
<feature type="region of interest" description="Disordered" evidence="1">
    <location>
        <begin position="29"/>
        <end position="70"/>
    </location>
</feature>
<dbReference type="EMBL" id="JBGMDY010000006">
    <property type="protein sequence ID" value="KAL2330598.1"/>
    <property type="molecule type" value="Genomic_DNA"/>
</dbReference>
<sequence length="189" mass="21343">MKRLKEQREKDADELATLRRENVELRSLNKTWNPLDDKVSSQCVPTPADPPKSKKTKPLPPPPPFFHAESAPMTGSVPYKQYSLPVQFSVILDAKNRLEVKGRDMRHRDEGRAEGNVRRERSRSAERAREGQRLGPKKMINTIAGGFAGKGASSSTQRQHLCAGHSLEKLKGFQGMRHDIIEDVIKEHD</sequence>
<dbReference type="AlphaFoldDB" id="A0ABD1M497"/>